<dbReference type="EMBL" id="JACGCM010002370">
    <property type="protein sequence ID" value="KAF6140464.1"/>
    <property type="molecule type" value="Genomic_DNA"/>
</dbReference>
<comment type="caution">
    <text evidence="1">The sequence shown here is derived from an EMBL/GenBank/DDBJ whole genome shotgun (WGS) entry which is preliminary data.</text>
</comment>
<gene>
    <name evidence="1" type="ORF">GIB67_010294</name>
</gene>
<feature type="non-terminal residue" evidence="1">
    <location>
        <position position="1"/>
    </location>
</feature>
<name>A0A7J7LD73_9MAGN</name>
<sequence length="100" mass="11273">MGRVGFRSTTPLVPFNSKEWREGMEGNGWNIAAIFRPRKLAILTCFSLTATPSTVIPLNPRNKTKKGGWKCFESNSSISMLCPFPDLRQKEFRVKGNNPL</sequence>
<evidence type="ECO:0000313" key="2">
    <source>
        <dbReference type="Proteomes" id="UP000541444"/>
    </source>
</evidence>
<dbReference type="AlphaFoldDB" id="A0A7J7LD73"/>
<accession>A0A7J7LD73</accession>
<evidence type="ECO:0000313" key="1">
    <source>
        <dbReference type="EMBL" id="KAF6140464.1"/>
    </source>
</evidence>
<dbReference type="Proteomes" id="UP000541444">
    <property type="component" value="Unassembled WGS sequence"/>
</dbReference>
<reference evidence="1 2" key="1">
    <citation type="journal article" date="2020" name="IScience">
        <title>Genome Sequencing of the Endangered Kingdonia uniflora (Circaeasteraceae, Ranunculales) Reveals Potential Mechanisms of Evolutionary Specialization.</title>
        <authorList>
            <person name="Sun Y."/>
            <person name="Deng T."/>
            <person name="Zhang A."/>
            <person name="Moore M.J."/>
            <person name="Landis J.B."/>
            <person name="Lin N."/>
            <person name="Zhang H."/>
            <person name="Zhang X."/>
            <person name="Huang J."/>
            <person name="Zhang X."/>
            <person name="Sun H."/>
            <person name="Wang H."/>
        </authorList>
    </citation>
    <scope>NUCLEOTIDE SEQUENCE [LARGE SCALE GENOMIC DNA]</scope>
    <source>
        <strain evidence="1">TB1705</strain>
        <tissue evidence="1">Leaf</tissue>
    </source>
</reference>
<proteinExistence type="predicted"/>
<protein>
    <submittedName>
        <fullName evidence="1">Uncharacterized protein</fullName>
    </submittedName>
</protein>
<organism evidence="1 2">
    <name type="scientific">Kingdonia uniflora</name>
    <dbReference type="NCBI Taxonomy" id="39325"/>
    <lineage>
        <taxon>Eukaryota</taxon>
        <taxon>Viridiplantae</taxon>
        <taxon>Streptophyta</taxon>
        <taxon>Embryophyta</taxon>
        <taxon>Tracheophyta</taxon>
        <taxon>Spermatophyta</taxon>
        <taxon>Magnoliopsida</taxon>
        <taxon>Ranunculales</taxon>
        <taxon>Circaeasteraceae</taxon>
        <taxon>Kingdonia</taxon>
    </lineage>
</organism>
<keyword evidence="2" id="KW-1185">Reference proteome</keyword>